<feature type="transmembrane region" description="Helical" evidence="1">
    <location>
        <begin position="52"/>
        <end position="76"/>
    </location>
</feature>
<protein>
    <recommendedName>
        <fullName evidence="4">DUF2269 domain-containing protein</fullName>
    </recommendedName>
</protein>
<feature type="transmembrane region" description="Helical" evidence="1">
    <location>
        <begin position="129"/>
        <end position="148"/>
    </location>
</feature>
<evidence type="ECO:0000256" key="1">
    <source>
        <dbReference type="SAM" id="Phobius"/>
    </source>
</evidence>
<name>A0ABP6P2N0_9ACTN</name>
<accession>A0ABP6P2N0</accession>
<keyword evidence="1" id="KW-0472">Membrane</keyword>
<keyword evidence="3" id="KW-1185">Reference proteome</keyword>
<proteinExistence type="predicted"/>
<evidence type="ECO:0008006" key="4">
    <source>
        <dbReference type="Google" id="ProtNLM"/>
    </source>
</evidence>
<dbReference type="Proteomes" id="UP001499924">
    <property type="component" value="Unassembled WGS sequence"/>
</dbReference>
<organism evidence="2 3">
    <name type="scientific">Blastococcus jejuensis</name>
    <dbReference type="NCBI Taxonomy" id="351224"/>
    <lineage>
        <taxon>Bacteria</taxon>
        <taxon>Bacillati</taxon>
        <taxon>Actinomycetota</taxon>
        <taxon>Actinomycetes</taxon>
        <taxon>Geodermatophilales</taxon>
        <taxon>Geodermatophilaceae</taxon>
        <taxon>Blastococcus</taxon>
    </lineage>
</organism>
<keyword evidence="1" id="KW-1133">Transmembrane helix</keyword>
<reference evidence="3" key="1">
    <citation type="journal article" date="2019" name="Int. J. Syst. Evol. Microbiol.">
        <title>The Global Catalogue of Microorganisms (GCM) 10K type strain sequencing project: providing services to taxonomists for standard genome sequencing and annotation.</title>
        <authorList>
            <consortium name="The Broad Institute Genomics Platform"/>
            <consortium name="The Broad Institute Genome Sequencing Center for Infectious Disease"/>
            <person name="Wu L."/>
            <person name="Ma J."/>
        </authorList>
    </citation>
    <scope>NUCLEOTIDE SEQUENCE [LARGE SCALE GENOMIC DNA]</scope>
    <source>
        <strain evidence="3">JCM 15614</strain>
    </source>
</reference>
<comment type="caution">
    <text evidence="2">The sequence shown here is derived from an EMBL/GenBank/DDBJ whole genome shotgun (WGS) entry which is preliminary data.</text>
</comment>
<dbReference type="RefSeq" id="WP_344688220.1">
    <property type="nucleotide sequence ID" value="NZ_BAAAVV010000003.1"/>
</dbReference>
<dbReference type="EMBL" id="BAAAVV010000003">
    <property type="protein sequence ID" value="GAA3164439.1"/>
    <property type="molecule type" value="Genomic_DNA"/>
</dbReference>
<evidence type="ECO:0000313" key="2">
    <source>
        <dbReference type="EMBL" id="GAA3164439.1"/>
    </source>
</evidence>
<feature type="transmembrane region" description="Helical" evidence="1">
    <location>
        <begin position="12"/>
        <end position="32"/>
    </location>
</feature>
<gene>
    <name evidence="2" type="ORF">GCM10010531_15870</name>
</gene>
<evidence type="ECO:0000313" key="3">
    <source>
        <dbReference type="Proteomes" id="UP001499924"/>
    </source>
</evidence>
<sequence>MTMPPRLRKAVLAAHVVTSVGWLGAVMAYIALDVTAVASSDANRVRAAYLAMDMIAGAAIIPLALASVVIGVVHGLGTPWGLFRHYWVLAKLLLTLIATAVLLVQSRTITSLARAADGSSDPGALSGTLPHSIGGLLVLLIALVLSVYKPKGVTRYGWSKQQELQGHRRTATAAGP</sequence>
<feature type="transmembrane region" description="Helical" evidence="1">
    <location>
        <begin position="88"/>
        <end position="109"/>
    </location>
</feature>
<keyword evidence="1" id="KW-0812">Transmembrane</keyword>